<comment type="caution">
    <text evidence="11">The sequence shown here is derived from an EMBL/GenBank/DDBJ whole genome shotgun (WGS) entry which is preliminary data.</text>
</comment>
<feature type="non-terminal residue" evidence="11">
    <location>
        <position position="1"/>
    </location>
</feature>
<organism evidence="11 12">
    <name type="scientific">Dissulfurirhabdus thermomarina</name>
    <dbReference type="NCBI Taxonomy" id="1765737"/>
    <lineage>
        <taxon>Bacteria</taxon>
        <taxon>Deltaproteobacteria</taxon>
        <taxon>Dissulfurirhabdaceae</taxon>
        <taxon>Dissulfurirhabdus</taxon>
    </lineage>
</organism>
<dbReference type="GO" id="GO:0005524">
    <property type="term" value="F:ATP binding"/>
    <property type="evidence" value="ECO:0007669"/>
    <property type="project" value="UniProtKB-KW"/>
</dbReference>
<dbReference type="GO" id="GO:0006310">
    <property type="term" value="P:DNA recombination"/>
    <property type="evidence" value="ECO:0007669"/>
    <property type="project" value="TreeGrafter"/>
</dbReference>
<dbReference type="GO" id="GO:0004527">
    <property type="term" value="F:exonuclease activity"/>
    <property type="evidence" value="ECO:0007669"/>
    <property type="project" value="UniProtKB-KW"/>
</dbReference>
<evidence type="ECO:0000256" key="5">
    <source>
        <dbReference type="ARBA" id="ARBA00022806"/>
    </source>
</evidence>
<dbReference type="GO" id="GO:0004386">
    <property type="term" value="F:helicase activity"/>
    <property type="evidence" value="ECO:0007669"/>
    <property type="project" value="UniProtKB-KW"/>
</dbReference>
<accession>A0A6N9TW01</accession>
<dbReference type="SUPFAM" id="SSF52980">
    <property type="entry name" value="Restriction endonuclease-like"/>
    <property type="match status" value="1"/>
</dbReference>
<keyword evidence="1" id="KW-0540">Nuclease</keyword>
<evidence type="ECO:0000256" key="7">
    <source>
        <dbReference type="ARBA" id="ARBA00022840"/>
    </source>
</evidence>
<keyword evidence="9" id="KW-0234">DNA repair</keyword>
<keyword evidence="8" id="KW-0238">DNA-binding</keyword>
<evidence type="ECO:0000256" key="1">
    <source>
        <dbReference type="ARBA" id="ARBA00022722"/>
    </source>
</evidence>
<keyword evidence="5" id="KW-0347">Helicase</keyword>
<keyword evidence="2" id="KW-0547">Nucleotide-binding</keyword>
<sequence length="142" mass="15632">GRVRARDKVGLWIAHLLVQARRPGARVRSRFLGREGGDFGLGPVADPLVPLAGLVSLFREGWRRPVPFFPESSLAFAEAAARSGDRERALAQARRCWEGSPRRPGEGADPWNRLCHRGFPDDEDFAAVAAAVFGPMMEAVER</sequence>
<evidence type="ECO:0000256" key="8">
    <source>
        <dbReference type="ARBA" id="ARBA00023125"/>
    </source>
</evidence>
<dbReference type="AlphaFoldDB" id="A0A6N9TW01"/>
<keyword evidence="7" id="KW-0067">ATP-binding</keyword>
<dbReference type="PANTHER" id="PTHR30591">
    <property type="entry name" value="RECBCD ENZYME SUBUNIT RECC"/>
    <property type="match status" value="1"/>
</dbReference>
<name>A0A6N9TW01_DISTH</name>
<gene>
    <name evidence="11" type="ORF">G3N55_12205</name>
</gene>
<keyword evidence="6" id="KW-0269">Exonuclease</keyword>
<dbReference type="InterPro" id="IPR011335">
    <property type="entry name" value="Restrct_endonuc-II-like"/>
</dbReference>
<keyword evidence="4" id="KW-0378">Hydrolase</keyword>
<reference evidence="11 12" key="1">
    <citation type="submission" date="2020-02" db="EMBL/GenBank/DDBJ databases">
        <title>Comparative genomics of sulfur disproportionating microorganisms.</title>
        <authorList>
            <person name="Ward L.M."/>
            <person name="Bertran E."/>
            <person name="Johnston D.T."/>
        </authorList>
    </citation>
    <scope>NUCLEOTIDE SEQUENCE [LARGE SCALE GENOMIC DNA]</scope>
    <source>
        <strain evidence="11 12">DSM 100025</strain>
    </source>
</reference>
<dbReference type="Proteomes" id="UP000469346">
    <property type="component" value="Unassembled WGS sequence"/>
</dbReference>
<dbReference type="GO" id="GO:0006281">
    <property type="term" value="P:DNA repair"/>
    <property type="evidence" value="ECO:0007669"/>
    <property type="project" value="UniProtKB-KW"/>
</dbReference>
<keyword evidence="3" id="KW-0227">DNA damage</keyword>
<evidence type="ECO:0000256" key="6">
    <source>
        <dbReference type="ARBA" id="ARBA00022839"/>
    </source>
</evidence>
<keyword evidence="12" id="KW-1185">Reference proteome</keyword>
<dbReference type="EMBL" id="JAAGRR010000225">
    <property type="protein sequence ID" value="NDY43597.1"/>
    <property type="molecule type" value="Genomic_DNA"/>
</dbReference>
<evidence type="ECO:0000256" key="2">
    <source>
        <dbReference type="ARBA" id="ARBA00022741"/>
    </source>
</evidence>
<evidence type="ECO:0000256" key="3">
    <source>
        <dbReference type="ARBA" id="ARBA00022763"/>
    </source>
</evidence>
<evidence type="ECO:0000256" key="9">
    <source>
        <dbReference type="ARBA" id="ARBA00023204"/>
    </source>
</evidence>
<dbReference type="GO" id="GO:0003677">
    <property type="term" value="F:DNA binding"/>
    <property type="evidence" value="ECO:0007669"/>
    <property type="project" value="UniProtKB-KW"/>
</dbReference>
<evidence type="ECO:0000313" key="12">
    <source>
        <dbReference type="Proteomes" id="UP000469346"/>
    </source>
</evidence>
<feature type="domain" description="RecC C-terminal" evidence="10">
    <location>
        <begin position="1"/>
        <end position="80"/>
    </location>
</feature>
<evidence type="ECO:0000313" key="11">
    <source>
        <dbReference type="EMBL" id="NDY43597.1"/>
    </source>
</evidence>
<dbReference type="Pfam" id="PF17946">
    <property type="entry name" value="RecC_C"/>
    <property type="match status" value="1"/>
</dbReference>
<evidence type="ECO:0000256" key="4">
    <source>
        <dbReference type="ARBA" id="ARBA00022801"/>
    </source>
</evidence>
<evidence type="ECO:0000259" key="10">
    <source>
        <dbReference type="Pfam" id="PF17946"/>
    </source>
</evidence>
<protein>
    <recommendedName>
        <fullName evidence="10">RecC C-terminal domain-containing protein</fullName>
    </recommendedName>
</protein>
<dbReference type="PANTHER" id="PTHR30591:SF1">
    <property type="entry name" value="RECBCD ENZYME SUBUNIT RECC"/>
    <property type="match status" value="1"/>
</dbReference>
<proteinExistence type="predicted"/>
<dbReference type="InterPro" id="IPR041500">
    <property type="entry name" value="RecC_C"/>
</dbReference>